<dbReference type="NCBIfam" id="TIGR01494">
    <property type="entry name" value="ATPase_P-type"/>
    <property type="match status" value="2"/>
</dbReference>
<feature type="transmembrane region" description="Helical" evidence="16">
    <location>
        <begin position="1200"/>
        <end position="1224"/>
    </location>
</feature>
<dbReference type="InterPro" id="IPR018303">
    <property type="entry name" value="ATPase_P-typ_P_site"/>
</dbReference>
<dbReference type="InterPro" id="IPR023298">
    <property type="entry name" value="ATPase_P-typ_TM_dom_sf"/>
</dbReference>
<dbReference type="SUPFAM" id="SSF81660">
    <property type="entry name" value="Metal cation-transporting ATPase, ATP-binding domain N"/>
    <property type="match status" value="1"/>
</dbReference>
<evidence type="ECO:0000256" key="12">
    <source>
        <dbReference type="ARBA" id="ARBA00034036"/>
    </source>
</evidence>
<evidence type="ECO:0000256" key="9">
    <source>
        <dbReference type="ARBA" id="ARBA00022967"/>
    </source>
</evidence>
<dbReference type="PRINTS" id="PR00119">
    <property type="entry name" value="CATATPASE"/>
</dbReference>
<evidence type="ECO:0000256" key="15">
    <source>
        <dbReference type="PIRSR" id="PIRSR606539-3"/>
    </source>
</evidence>
<feature type="transmembrane region" description="Helical" evidence="16">
    <location>
        <begin position="1098"/>
        <end position="1119"/>
    </location>
</feature>
<evidence type="ECO:0000259" key="18">
    <source>
        <dbReference type="Pfam" id="PF16209"/>
    </source>
</evidence>
<evidence type="ECO:0000256" key="8">
    <source>
        <dbReference type="ARBA" id="ARBA00022842"/>
    </source>
</evidence>
<dbReference type="Pfam" id="PF13246">
    <property type="entry name" value="Cation_ATPase"/>
    <property type="match status" value="1"/>
</dbReference>
<name>A0A8C8A0Z9_9TELE</name>
<dbReference type="PANTHER" id="PTHR24092">
    <property type="entry name" value="PROBABLE PHOSPHOLIPID-TRANSPORTING ATPASE"/>
    <property type="match status" value="1"/>
</dbReference>
<dbReference type="GO" id="GO:0000287">
    <property type="term" value="F:magnesium ion binding"/>
    <property type="evidence" value="ECO:0007669"/>
    <property type="project" value="UniProtKB-UniRule"/>
</dbReference>
<dbReference type="Gene3D" id="3.40.50.1000">
    <property type="entry name" value="HAD superfamily/HAD-like"/>
    <property type="match status" value="2"/>
</dbReference>
<dbReference type="Pfam" id="PF16209">
    <property type="entry name" value="PhoLip_ATPase_N"/>
    <property type="match status" value="1"/>
</dbReference>
<feature type="region of interest" description="Disordered" evidence="17">
    <location>
        <begin position="445"/>
        <end position="469"/>
    </location>
</feature>
<feature type="binding site" evidence="14">
    <location>
        <position position="726"/>
    </location>
    <ligand>
        <name>ATP</name>
        <dbReference type="ChEBI" id="CHEBI:30616"/>
    </ligand>
</feature>
<dbReference type="CDD" id="cd02073">
    <property type="entry name" value="P-type_ATPase_APLT_Dnf-like"/>
    <property type="match status" value="1"/>
</dbReference>
<feature type="transmembrane region" description="Helical" evidence="16">
    <location>
        <begin position="1170"/>
        <end position="1188"/>
    </location>
</feature>
<keyword evidence="10 16" id="KW-1133">Transmembrane helix</keyword>
<reference evidence="20" key="1">
    <citation type="submission" date="2025-08" db="UniProtKB">
        <authorList>
            <consortium name="Ensembl"/>
        </authorList>
    </citation>
    <scope>IDENTIFICATION</scope>
</reference>
<keyword evidence="9 16" id="KW-1278">Translocase</keyword>
<feature type="binding site" evidence="14">
    <location>
        <position position="903"/>
    </location>
    <ligand>
        <name>ATP</name>
        <dbReference type="ChEBI" id="CHEBI:30616"/>
    </ligand>
</feature>
<feature type="transmembrane region" description="Helical" evidence="16">
    <location>
        <begin position="1069"/>
        <end position="1091"/>
    </location>
</feature>
<evidence type="ECO:0000313" key="21">
    <source>
        <dbReference type="Proteomes" id="UP000694383"/>
    </source>
</evidence>
<feature type="transmembrane region" description="Helical" evidence="16">
    <location>
        <begin position="277"/>
        <end position="302"/>
    </location>
</feature>
<feature type="domain" description="P-type ATPase N-terminal" evidence="18">
    <location>
        <begin position="43"/>
        <end position="97"/>
    </location>
</feature>
<proteinExistence type="inferred from homology"/>
<feature type="binding site" evidence="14">
    <location>
        <position position="398"/>
    </location>
    <ligand>
        <name>ATP</name>
        <dbReference type="ChEBI" id="CHEBI:30616"/>
    </ligand>
</feature>
<feature type="binding site" evidence="14">
    <location>
        <position position="932"/>
    </location>
    <ligand>
        <name>ATP</name>
        <dbReference type="ChEBI" id="CHEBI:30616"/>
    </ligand>
</feature>
<comment type="cofactor">
    <cofactor evidence="1 15">
        <name>Mg(2+)</name>
        <dbReference type="ChEBI" id="CHEBI:18420"/>
    </cofactor>
</comment>
<feature type="binding site" evidence="14">
    <location>
        <position position="686"/>
    </location>
    <ligand>
        <name>ATP</name>
        <dbReference type="ChEBI" id="CHEBI:30616"/>
    </ligand>
</feature>
<dbReference type="Proteomes" id="UP000694383">
    <property type="component" value="Unplaced"/>
</dbReference>
<feature type="binding site" evidence="15">
    <location>
        <position position="397"/>
    </location>
    <ligand>
        <name>Mg(2+)</name>
        <dbReference type="ChEBI" id="CHEBI:18420"/>
    </ligand>
</feature>
<evidence type="ECO:0000256" key="6">
    <source>
        <dbReference type="ARBA" id="ARBA00022741"/>
    </source>
</evidence>
<organism evidence="20 21">
    <name type="scientific">Oryzias sinensis</name>
    <name type="common">Chinese medaka</name>
    <dbReference type="NCBI Taxonomy" id="183150"/>
    <lineage>
        <taxon>Eukaryota</taxon>
        <taxon>Metazoa</taxon>
        <taxon>Chordata</taxon>
        <taxon>Craniata</taxon>
        <taxon>Vertebrata</taxon>
        <taxon>Euteleostomi</taxon>
        <taxon>Actinopterygii</taxon>
        <taxon>Neopterygii</taxon>
        <taxon>Teleostei</taxon>
        <taxon>Neoteleostei</taxon>
        <taxon>Acanthomorphata</taxon>
        <taxon>Ovalentaria</taxon>
        <taxon>Atherinomorphae</taxon>
        <taxon>Beloniformes</taxon>
        <taxon>Adrianichthyidae</taxon>
        <taxon>Oryziinae</taxon>
        <taxon>Oryzias</taxon>
    </lineage>
</organism>
<dbReference type="SFLD" id="SFLDG00002">
    <property type="entry name" value="C1.7:_P-type_atpase_like"/>
    <property type="match status" value="1"/>
</dbReference>
<evidence type="ECO:0000259" key="19">
    <source>
        <dbReference type="Pfam" id="PF16212"/>
    </source>
</evidence>
<evidence type="ECO:0000256" key="16">
    <source>
        <dbReference type="RuleBase" id="RU362033"/>
    </source>
</evidence>
<evidence type="ECO:0000256" key="5">
    <source>
        <dbReference type="ARBA" id="ARBA00022723"/>
    </source>
</evidence>
<dbReference type="InterPro" id="IPR006539">
    <property type="entry name" value="P-type_ATPase_IV"/>
</dbReference>
<dbReference type="EC" id="7.6.2.1" evidence="16"/>
<keyword evidence="5 15" id="KW-0479">Metal-binding</keyword>
<dbReference type="FunFam" id="3.40.1110.10:FF:000258">
    <property type="entry name" value="Phospholipid-transporting ATPase"/>
    <property type="match status" value="1"/>
</dbReference>
<dbReference type="InterPro" id="IPR036412">
    <property type="entry name" value="HAD-like_sf"/>
</dbReference>
<evidence type="ECO:0000256" key="4">
    <source>
        <dbReference type="ARBA" id="ARBA00022692"/>
    </source>
</evidence>
<comment type="similarity">
    <text evidence="3 16">Belongs to the cation transport ATPase (P-type) (TC 3.A.3) family. Type IV subfamily.</text>
</comment>
<dbReference type="InterPro" id="IPR023214">
    <property type="entry name" value="HAD_sf"/>
</dbReference>
<dbReference type="Ensembl" id="ENSOSIT00000050689.1">
    <property type="protein sequence ID" value="ENSOSIP00000048239.1"/>
    <property type="gene ID" value="ENSOSIG00000022726.1"/>
</dbReference>
<protein>
    <recommendedName>
        <fullName evidence="16">Phospholipid-transporting ATPase</fullName>
        <ecNumber evidence="16">7.6.2.1</ecNumber>
    </recommendedName>
</protein>
<dbReference type="FunFam" id="3.40.50.1000:FF:000130">
    <property type="entry name" value="Phospholipid-transporting ATPase"/>
    <property type="match status" value="1"/>
</dbReference>
<dbReference type="InterPro" id="IPR044492">
    <property type="entry name" value="P_typ_ATPase_HD_dom"/>
</dbReference>
<keyword evidence="7 14" id="KW-0067">ATP-binding</keyword>
<feature type="binding site" evidence="14">
    <location>
        <position position="933"/>
    </location>
    <ligand>
        <name>ATP</name>
        <dbReference type="ChEBI" id="CHEBI:30616"/>
    </ligand>
</feature>
<comment type="subcellular location">
    <subcellularLocation>
        <location evidence="2 16">Membrane</location>
        <topology evidence="2 16">Multi-pass membrane protein</topology>
    </subcellularLocation>
</comment>
<dbReference type="GO" id="GO:0045332">
    <property type="term" value="P:phospholipid translocation"/>
    <property type="evidence" value="ECO:0007669"/>
    <property type="project" value="TreeGrafter"/>
</dbReference>
<dbReference type="PANTHER" id="PTHR24092:SF79">
    <property type="entry name" value="PHOSPHOLIPID-TRANSPORTING ATPASE VB"/>
    <property type="match status" value="1"/>
</dbReference>
<dbReference type="SFLD" id="SFLDF00027">
    <property type="entry name" value="p-type_atpase"/>
    <property type="match status" value="1"/>
</dbReference>
<feature type="binding site" evidence="14">
    <location>
        <position position="909"/>
    </location>
    <ligand>
        <name>ATP</name>
        <dbReference type="ChEBI" id="CHEBI:30616"/>
    </ligand>
</feature>
<dbReference type="GO" id="GO:0005524">
    <property type="term" value="F:ATP binding"/>
    <property type="evidence" value="ECO:0007669"/>
    <property type="project" value="UniProtKB-UniRule"/>
</dbReference>
<feature type="domain" description="P-type ATPase C-terminal" evidence="19">
    <location>
        <begin position="955"/>
        <end position="1190"/>
    </location>
</feature>
<dbReference type="InterPro" id="IPR023299">
    <property type="entry name" value="ATPase_P-typ_cyto_dom_N"/>
</dbReference>
<dbReference type="NCBIfam" id="TIGR01652">
    <property type="entry name" value="ATPase-Plipid"/>
    <property type="match status" value="1"/>
</dbReference>
<dbReference type="InterPro" id="IPR001757">
    <property type="entry name" value="P_typ_ATPase"/>
</dbReference>
<keyword evidence="21" id="KW-1185">Reference proteome</keyword>
<keyword evidence="8 15" id="KW-0460">Magnesium</keyword>
<dbReference type="SFLD" id="SFLDS00003">
    <property type="entry name" value="Haloacid_Dehalogenase"/>
    <property type="match status" value="1"/>
</dbReference>
<evidence type="ECO:0000256" key="1">
    <source>
        <dbReference type="ARBA" id="ARBA00001946"/>
    </source>
</evidence>
<evidence type="ECO:0000256" key="13">
    <source>
        <dbReference type="PIRSR" id="PIRSR606539-1"/>
    </source>
</evidence>
<feature type="transmembrane region" description="Helical" evidence="16">
    <location>
        <begin position="97"/>
        <end position="115"/>
    </location>
</feature>
<dbReference type="GeneTree" id="ENSGT00940000159531"/>
<dbReference type="InterPro" id="IPR032631">
    <property type="entry name" value="P-type_ATPase_N"/>
</dbReference>
<feature type="region of interest" description="Disordered" evidence="17">
    <location>
        <begin position="568"/>
        <end position="594"/>
    </location>
</feature>
<feature type="binding site" evidence="14">
    <location>
        <position position="662"/>
    </location>
    <ligand>
        <name>ATP</name>
        <dbReference type="ChEBI" id="CHEBI:30616"/>
    </ligand>
</feature>
<evidence type="ECO:0000256" key="3">
    <source>
        <dbReference type="ARBA" id="ARBA00008109"/>
    </source>
</evidence>
<dbReference type="GO" id="GO:0005886">
    <property type="term" value="C:plasma membrane"/>
    <property type="evidence" value="ECO:0007669"/>
    <property type="project" value="TreeGrafter"/>
</dbReference>
<feature type="binding site" evidence="15">
    <location>
        <position position="933"/>
    </location>
    <ligand>
        <name>Mg(2+)</name>
        <dbReference type="ChEBI" id="CHEBI:18420"/>
    </ligand>
</feature>
<dbReference type="GO" id="GO:0016887">
    <property type="term" value="F:ATP hydrolysis activity"/>
    <property type="evidence" value="ECO:0007669"/>
    <property type="project" value="InterPro"/>
</dbReference>
<feature type="binding site" evidence="14">
    <location>
        <position position="807"/>
    </location>
    <ligand>
        <name>ATP</name>
        <dbReference type="ChEBI" id="CHEBI:30616"/>
    </ligand>
</feature>
<feature type="active site" description="4-aspartylphosphate intermediate" evidence="13">
    <location>
        <position position="397"/>
    </location>
</feature>
<reference evidence="20" key="2">
    <citation type="submission" date="2025-09" db="UniProtKB">
        <authorList>
            <consortium name="Ensembl"/>
        </authorList>
    </citation>
    <scope>IDENTIFICATION</scope>
</reference>
<feature type="binding site" evidence="14">
    <location>
        <position position="399"/>
    </location>
    <ligand>
        <name>ATP</name>
        <dbReference type="ChEBI" id="CHEBI:30616"/>
    </ligand>
</feature>
<evidence type="ECO:0000313" key="20">
    <source>
        <dbReference type="Ensembl" id="ENSOSIP00000048239.1"/>
    </source>
</evidence>
<feature type="binding site" evidence="14">
    <location>
        <position position="620"/>
    </location>
    <ligand>
        <name>ATP</name>
        <dbReference type="ChEBI" id="CHEBI:30616"/>
    </ligand>
</feature>
<dbReference type="InterPro" id="IPR032630">
    <property type="entry name" value="P_typ_ATPase_c"/>
</dbReference>
<dbReference type="PROSITE" id="PS00154">
    <property type="entry name" value="ATPASE_E1_E2"/>
    <property type="match status" value="1"/>
</dbReference>
<dbReference type="SUPFAM" id="SSF81653">
    <property type="entry name" value="Calcium ATPase, transduction domain A"/>
    <property type="match status" value="1"/>
</dbReference>
<keyword evidence="4 16" id="KW-0812">Transmembrane</keyword>
<evidence type="ECO:0000256" key="10">
    <source>
        <dbReference type="ARBA" id="ARBA00022989"/>
    </source>
</evidence>
<comment type="catalytic activity">
    <reaction evidence="12 16">
        <text>ATP + H2O + phospholipidSide 1 = ADP + phosphate + phospholipidSide 2.</text>
        <dbReference type="EC" id="7.6.2.1"/>
    </reaction>
</comment>
<evidence type="ECO:0000256" key="14">
    <source>
        <dbReference type="PIRSR" id="PIRSR606539-2"/>
    </source>
</evidence>
<dbReference type="Pfam" id="PF16212">
    <property type="entry name" value="PhoLip_ATPase_C"/>
    <property type="match status" value="1"/>
</dbReference>
<dbReference type="Gene3D" id="2.70.150.10">
    <property type="entry name" value="Calcium-transporting ATPase, cytoplasmic transduction domain A"/>
    <property type="match status" value="1"/>
</dbReference>
<dbReference type="GO" id="GO:0140326">
    <property type="term" value="F:ATPase-coupled intramembrane lipid transporter activity"/>
    <property type="evidence" value="ECO:0007669"/>
    <property type="project" value="UniProtKB-EC"/>
</dbReference>
<feature type="binding site" evidence="15">
    <location>
        <position position="399"/>
    </location>
    <ligand>
        <name>Mg(2+)</name>
        <dbReference type="ChEBI" id="CHEBI:18420"/>
    </ligand>
</feature>
<evidence type="ECO:0000256" key="2">
    <source>
        <dbReference type="ARBA" id="ARBA00004141"/>
    </source>
</evidence>
<dbReference type="InterPro" id="IPR008250">
    <property type="entry name" value="ATPase_P-typ_transduc_dom_A_sf"/>
</dbReference>
<dbReference type="Gene3D" id="3.40.1110.10">
    <property type="entry name" value="Calcium-transporting ATPase, cytoplasmic domain N"/>
    <property type="match status" value="2"/>
</dbReference>
<dbReference type="SUPFAM" id="SSF56784">
    <property type="entry name" value="HAD-like"/>
    <property type="match status" value="1"/>
</dbReference>
<dbReference type="AlphaFoldDB" id="A0A8C8A0Z9"/>
<feature type="transmembrane region" description="Helical" evidence="16">
    <location>
        <begin position="1125"/>
        <end position="1149"/>
    </location>
</feature>
<feature type="binding site" evidence="14">
    <location>
        <position position="806"/>
    </location>
    <ligand>
        <name>ATP</name>
        <dbReference type="ChEBI" id="CHEBI:30616"/>
    </ligand>
</feature>
<evidence type="ECO:0000256" key="7">
    <source>
        <dbReference type="ARBA" id="ARBA00022840"/>
    </source>
</evidence>
<feature type="transmembrane region" description="Helical" evidence="16">
    <location>
        <begin position="329"/>
        <end position="351"/>
    </location>
</feature>
<dbReference type="SUPFAM" id="SSF81665">
    <property type="entry name" value="Calcium ATPase, transmembrane domain M"/>
    <property type="match status" value="1"/>
</dbReference>
<feature type="transmembrane region" description="Helical" evidence="16">
    <location>
        <begin position="73"/>
        <end position="91"/>
    </location>
</feature>
<keyword evidence="11 16" id="KW-0472">Membrane</keyword>
<feature type="binding site" evidence="14">
    <location>
        <position position="397"/>
    </location>
    <ligand>
        <name>ATP</name>
        <dbReference type="ChEBI" id="CHEBI:30616"/>
    </ligand>
</feature>
<evidence type="ECO:0000256" key="11">
    <source>
        <dbReference type="ARBA" id="ARBA00023136"/>
    </source>
</evidence>
<feature type="binding site" evidence="14">
    <location>
        <position position="808"/>
    </location>
    <ligand>
        <name>ATP</name>
        <dbReference type="ChEBI" id="CHEBI:30616"/>
    </ligand>
</feature>
<keyword evidence="6 14" id="KW-0547">Nucleotide-binding</keyword>
<evidence type="ECO:0000256" key="17">
    <source>
        <dbReference type="SAM" id="MobiDB-lite"/>
    </source>
</evidence>
<dbReference type="FunFam" id="2.70.150.10:FF:000018">
    <property type="entry name" value="Phospholipid-transporting ATPase"/>
    <property type="match status" value="1"/>
</dbReference>
<dbReference type="Gene3D" id="1.20.1110.10">
    <property type="entry name" value="Calcium-transporting ATPase, transmembrane domain"/>
    <property type="match status" value="1"/>
</dbReference>
<accession>A0A8C8A0Z9</accession>
<dbReference type="FunFam" id="3.40.50.1000:FF:000001">
    <property type="entry name" value="Phospholipid-transporting ATPase IC"/>
    <property type="match status" value="1"/>
</dbReference>
<sequence length="1244" mass="140540">ECNNTCQCEGAGPPQLQKAREKELRSLVSNLPFEGLGKSKQPNRFFKPNAIKTNKYTPLFFIPMNLYEQFHRLANVYFVGLAILNFIPVVNAFQPEVALIPICVIMFLTALKDGWEDFRRYQSDKKLNNMPCLIYSRAAKHYIERRWKDVRVGDFVKVVCNETVPADLLLLHTSDPNNVCHIETSNLDGETNLKQRNALPGLCTSLNVKRFLTFSRNREKPDKEKTGAGIESLLLRGCTVRNTEHAIGFVVYAGHETKSMLNNNGPRYKRSKLERRLNVDVFFCVLLLFIMCLIGSLGHYLWLKNLSDVPSFLVSDSKGHLDSPSLSSFYMFFTMIILLQILIPISLYVSVELVKIGQIFFILTDVDLYDEETDSRVQCRSLNITEDLGQIEYIFSDKTGTLTENKMVFRRCSIMGKDYPHKENANHLALLEETESEENVIFSQSSLSSQASRFDEDSSPVDTHRHGSRHRSKMAVNLIAFLHHQETQVIPDEKLLQQISRSERSSSGISDPYMDFFLALAICNSVVVSMATTQRQRVSSPLHSQKTNNPLESLSVLAKRTGSFWKVFDSPKQNGSSTSAHKRSDDANGVQPRALDPMTLSARPAAASGDVCYEAESPDEAALVYAAKTYGFTLLARTPNSVTVRVPSGEELVFEVLDTLAFDSNRKRMSVLVRHPITGEYVLYTKGADYAIMELLGTPYAGDGQQKKIAADTQYHLDCYAKDGLRTLCITKKIVSSREYQSWLADRKKALAAIDGREELMMASAVQLETELTMLGATGIEDRLQESVPDTITALREAGIKVWVLTGDKPETALNIGYACRLLEEGDLVINMTSVVFQVTCVSILDCTLEEVRRYHEDPRNVDTTQKISLMIDGDTLAIALSPDLQDRFLELAKRCRSVLCCRVTPLQKSRVVKLVRDKLKVMTLAVGDGANDVNMIQVADVGIGISGQEGMQAVMASDFAITRFKHLKKLLLVHGHWCHTRLANMIIYFFYKNAAYVNLLFWYQFYCGFSGTAMIDYWLMIFFNLFFTSTPPIMFGIMDKDVSAEMLMGVPELYRTGQGSGEYNFRTFWISMLDAFYQSLVCFFVPYLAYQGSDVDIFTFGTPLNTSSLFIILLHLGIEIKSWTVVHWIIMLGSVALYFIVTLAYSAICVTCNPPSNPYWILQNQMADPMFYLICIISTVVALLPRIARDLSELKSTPSFKYCLPFVFLSSFLIQIHIQALCIRQFLYKGNTKTLYIHQTTHE</sequence>
<feature type="binding site" evidence="15">
    <location>
        <position position="929"/>
    </location>
    <ligand>
        <name>Mg(2+)</name>
        <dbReference type="ChEBI" id="CHEBI:18420"/>
    </ligand>
</feature>